<keyword evidence="7 11" id="KW-0418">Kinase</keyword>
<feature type="domain" description="HAMP" evidence="10">
    <location>
        <begin position="304"/>
        <end position="358"/>
    </location>
</feature>
<keyword evidence="6" id="KW-0547">Nucleotide-binding</keyword>
<keyword evidence="5" id="KW-0808">Transferase</keyword>
<dbReference type="GO" id="GO:0016020">
    <property type="term" value="C:membrane"/>
    <property type="evidence" value="ECO:0007669"/>
    <property type="project" value="UniProtKB-SubCell"/>
</dbReference>
<dbReference type="GO" id="GO:0004673">
    <property type="term" value="F:protein histidine kinase activity"/>
    <property type="evidence" value="ECO:0007669"/>
    <property type="project" value="UniProtKB-EC"/>
</dbReference>
<feature type="transmembrane region" description="Helical" evidence="9">
    <location>
        <begin position="284"/>
        <end position="307"/>
    </location>
</feature>
<evidence type="ECO:0000313" key="11">
    <source>
        <dbReference type="EMBL" id="TNC73860.1"/>
    </source>
</evidence>
<dbReference type="EC" id="2.7.13.3" evidence="3"/>
<evidence type="ECO:0000256" key="2">
    <source>
        <dbReference type="ARBA" id="ARBA00004370"/>
    </source>
</evidence>
<dbReference type="Pfam" id="PF07568">
    <property type="entry name" value="HisKA_2"/>
    <property type="match status" value="1"/>
</dbReference>
<proteinExistence type="predicted"/>
<evidence type="ECO:0000256" key="8">
    <source>
        <dbReference type="ARBA" id="ARBA00022840"/>
    </source>
</evidence>
<dbReference type="RefSeq" id="WP_139080544.1">
    <property type="nucleotide sequence ID" value="NZ_VDFV01000003.1"/>
</dbReference>
<dbReference type="PANTHER" id="PTHR41523">
    <property type="entry name" value="TWO-COMPONENT SYSTEM SENSOR PROTEIN"/>
    <property type="match status" value="1"/>
</dbReference>
<dbReference type="GO" id="GO:0005524">
    <property type="term" value="F:ATP binding"/>
    <property type="evidence" value="ECO:0007669"/>
    <property type="project" value="UniProtKB-KW"/>
</dbReference>
<comment type="subcellular location">
    <subcellularLocation>
        <location evidence="2">Membrane</location>
    </subcellularLocation>
</comment>
<keyword evidence="9" id="KW-1133">Transmembrane helix</keyword>
<name>A0A5C4NIT8_9RHOB</name>
<dbReference type="InterPro" id="IPR003660">
    <property type="entry name" value="HAMP_dom"/>
</dbReference>
<dbReference type="Gene3D" id="3.30.450.20">
    <property type="entry name" value="PAS domain"/>
    <property type="match status" value="1"/>
</dbReference>
<evidence type="ECO:0000256" key="7">
    <source>
        <dbReference type="ARBA" id="ARBA00022777"/>
    </source>
</evidence>
<feature type="transmembrane region" description="Helical" evidence="9">
    <location>
        <begin position="16"/>
        <end position="37"/>
    </location>
</feature>
<sequence length="571" mass="61624">MTETPRPWWRLRLDGLALRVATFLTIALLPLGLIALWQTREYQRETERRAELSLLAVTEQGAAGVAQLIERARGAGESLAVVADLLDDPDTCSDYLGRLVAGSGPYNFVGFVPASGPVTCSSSEGPVDLGGLIGLGGPPRVHVQVHPGGLVSGEDVLIIAVPVGGEAAPQGYLAFSVSRERAAGPPPAAAGLRPQVLLTFDVEGEVLTVQPRDLDGQALMGLLAQGRSLAQEASDSSRVYEAIDAEGEDRVYTVAPLVPDVAYAMAVWSPQQAGQGIGPASSPLLFPLLMWATSLLVAFWAIHRLVIRRVARLGVRMRRFGRDRSLDDRPPGYGTPHELREIEDAFRQMATAILHDEARMENAFRERGVLLREVHHRVKNNLQLISSIISMQIRRMPEARVRAILRRLQDRVLTLASIYRSLYTSPDMGDVNAAPVLRAIVEQELRGAEGRVEATLDIEDIVLDPDKVVPLAFLTAEAVSNALVRAAAAEGRPSLSIALHRDGERATLRIANSVDGTPAAEEPPRGLGQHLIQAFAAQVGGPARSEVRDGLYRLSVTFPIDSAAEHETAEA</sequence>
<reference evidence="11 12" key="1">
    <citation type="submission" date="2019-06" db="EMBL/GenBank/DDBJ databases">
        <authorList>
            <person name="Jiang L."/>
        </authorList>
    </citation>
    <scope>NUCLEOTIDE SEQUENCE [LARGE SCALE GENOMIC DNA]</scope>
    <source>
        <strain evidence="11 12">YIM 48858</strain>
    </source>
</reference>
<dbReference type="GO" id="GO:0007165">
    <property type="term" value="P:signal transduction"/>
    <property type="evidence" value="ECO:0007669"/>
    <property type="project" value="InterPro"/>
</dbReference>
<dbReference type="PANTHER" id="PTHR41523:SF8">
    <property type="entry name" value="ETHYLENE RESPONSE SENSOR PROTEIN"/>
    <property type="match status" value="1"/>
</dbReference>
<evidence type="ECO:0000256" key="3">
    <source>
        <dbReference type="ARBA" id="ARBA00012438"/>
    </source>
</evidence>
<keyword evidence="9" id="KW-0472">Membrane</keyword>
<evidence type="ECO:0000256" key="1">
    <source>
        <dbReference type="ARBA" id="ARBA00000085"/>
    </source>
</evidence>
<dbReference type="Proteomes" id="UP000305709">
    <property type="component" value="Unassembled WGS sequence"/>
</dbReference>
<dbReference type="PROSITE" id="PS50885">
    <property type="entry name" value="HAMP"/>
    <property type="match status" value="1"/>
</dbReference>
<evidence type="ECO:0000256" key="5">
    <source>
        <dbReference type="ARBA" id="ARBA00022679"/>
    </source>
</evidence>
<dbReference type="InterPro" id="IPR036890">
    <property type="entry name" value="HATPase_C_sf"/>
</dbReference>
<dbReference type="OrthoDB" id="9767435at2"/>
<comment type="caution">
    <text evidence="11">The sequence shown here is derived from an EMBL/GenBank/DDBJ whole genome shotgun (WGS) entry which is preliminary data.</text>
</comment>
<evidence type="ECO:0000313" key="12">
    <source>
        <dbReference type="Proteomes" id="UP000305709"/>
    </source>
</evidence>
<dbReference type="Gene3D" id="3.30.565.10">
    <property type="entry name" value="Histidine kinase-like ATPase, C-terminal domain"/>
    <property type="match status" value="1"/>
</dbReference>
<gene>
    <name evidence="11" type="ORF">FHG71_05160</name>
</gene>
<keyword evidence="12" id="KW-1185">Reference proteome</keyword>
<comment type="catalytic activity">
    <reaction evidence="1">
        <text>ATP + protein L-histidine = ADP + protein N-phospho-L-histidine.</text>
        <dbReference type="EC" id="2.7.13.3"/>
    </reaction>
</comment>
<evidence type="ECO:0000256" key="4">
    <source>
        <dbReference type="ARBA" id="ARBA00022553"/>
    </source>
</evidence>
<accession>A0A5C4NIT8</accession>
<dbReference type="EMBL" id="VDFV01000003">
    <property type="protein sequence ID" value="TNC73860.1"/>
    <property type="molecule type" value="Genomic_DNA"/>
</dbReference>
<evidence type="ECO:0000256" key="9">
    <source>
        <dbReference type="SAM" id="Phobius"/>
    </source>
</evidence>
<keyword evidence="8" id="KW-0067">ATP-binding</keyword>
<dbReference type="InterPro" id="IPR011495">
    <property type="entry name" value="Sig_transdc_His_kin_sub2_dim/P"/>
</dbReference>
<evidence type="ECO:0000259" key="10">
    <source>
        <dbReference type="PROSITE" id="PS50885"/>
    </source>
</evidence>
<organism evidence="11 12">
    <name type="scientific">Rubellimicrobium roseum</name>
    <dbReference type="NCBI Taxonomy" id="687525"/>
    <lineage>
        <taxon>Bacteria</taxon>
        <taxon>Pseudomonadati</taxon>
        <taxon>Pseudomonadota</taxon>
        <taxon>Alphaproteobacteria</taxon>
        <taxon>Rhodobacterales</taxon>
        <taxon>Roseobacteraceae</taxon>
        <taxon>Rubellimicrobium</taxon>
    </lineage>
</organism>
<evidence type="ECO:0000256" key="6">
    <source>
        <dbReference type="ARBA" id="ARBA00022741"/>
    </source>
</evidence>
<keyword evidence="4" id="KW-0597">Phosphoprotein</keyword>
<protein>
    <recommendedName>
        <fullName evidence="3">histidine kinase</fullName>
        <ecNumber evidence="3">2.7.13.3</ecNumber>
    </recommendedName>
</protein>
<keyword evidence="9" id="KW-0812">Transmembrane</keyword>
<dbReference type="AlphaFoldDB" id="A0A5C4NIT8"/>